<dbReference type="SMART" id="SM00388">
    <property type="entry name" value="HisKA"/>
    <property type="match status" value="1"/>
</dbReference>
<evidence type="ECO:0000256" key="4">
    <source>
        <dbReference type="ARBA" id="ARBA00012438"/>
    </source>
</evidence>
<dbReference type="Gene3D" id="3.30.450.20">
    <property type="entry name" value="PAS domain"/>
    <property type="match status" value="1"/>
</dbReference>
<dbReference type="Gene3D" id="1.10.287.130">
    <property type="match status" value="1"/>
</dbReference>
<dbReference type="KEGG" id="eaz:JHT90_13055"/>
<name>A0A974NIK6_9GAMM</name>
<dbReference type="InterPro" id="IPR000014">
    <property type="entry name" value="PAS"/>
</dbReference>
<dbReference type="PROSITE" id="PS50283">
    <property type="entry name" value="NA_SOLUT_SYMP_3"/>
    <property type="match status" value="1"/>
</dbReference>
<dbReference type="SMART" id="SM00387">
    <property type="entry name" value="HATPase_c"/>
    <property type="match status" value="1"/>
</dbReference>
<dbReference type="InterPro" id="IPR003661">
    <property type="entry name" value="HisK_dim/P_dom"/>
</dbReference>
<dbReference type="GO" id="GO:0016020">
    <property type="term" value="C:membrane"/>
    <property type="evidence" value="ECO:0007669"/>
    <property type="project" value="UniProtKB-SubCell"/>
</dbReference>
<feature type="transmembrane region" description="Helical" evidence="14">
    <location>
        <begin position="185"/>
        <end position="212"/>
    </location>
</feature>
<dbReference type="SMART" id="SM00091">
    <property type="entry name" value="PAS"/>
    <property type="match status" value="1"/>
</dbReference>
<dbReference type="CDD" id="cd10322">
    <property type="entry name" value="SLC5sbd"/>
    <property type="match status" value="1"/>
</dbReference>
<keyword evidence="5" id="KW-0597">Phosphoprotein</keyword>
<protein>
    <recommendedName>
        <fullName evidence="4">histidine kinase</fullName>
        <ecNumber evidence="4">2.7.13.3</ecNumber>
    </recommendedName>
</protein>
<evidence type="ECO:0000256" key="7">
    <source>
        <dbReference type="ARBA" id="ARBA00022692"/>
    </source>
</evidence>
<evidence type="ECO:0000256" key="2">
    <source>
        <dbReference type="ARBA" id="ARBA00004141"/>
    </source>
</evidence>
<comment type="similarity">
    <text evidence="3">Belongs to the sodium:solute symporter (SSF) (TC 2.A.21) family.</text>
</comment>
<dbReference type="GO" id="GO:0022857">
    <property type="term" value="F:transmembrane transporter activity"/>
    <property type="evidence" value="ECO:0007669"/>
    <property type="project" value="InterPro"/>
</dbReference>
<dbReference type="Proteomes" id="UP000595278">
    <property type="component" value="Chromosome"/>
</dbReference>
<sequence length="982" mass="109699">MLTNFSVSYLAVISVSYLLILFGIAWVSEHSKLAGKLISHPIIYILSLGIYNSALTFYGLVALAMHYGYGYLAIGLGFTGAFLLVPVLLFPILKLTQNYQLSSLADLFAFRFRSHWAGILTCIFMLVGMLPLIALQIKAITQSVTILTHQTTSPLVSFVFCLLLIIFAVLFGSRQVSIREKRVGLVVAVAFESVVKLLVFLIIAGYVVYGIFGGFSGLNQWLMENKEALVSLHLPLQEGPWRALLLSFFAATIVAPHMFHLTFTENVTPKALMFASWGTPLYLLAMAFCVPLILWGGLVQNLSIDPEYYILGIGMHNDNNWLSLMAYVGGLAAGSGLIIVSTIALSGMLLNHLVLPLYTPSGSTNIYRWLKWLRRTLIVIIILLGYIFYLLIQADYTNNEIGITAFIATLQFFPGVLVLLYWKLGNKKGFIAGLLAGMGSWFVIMLVPLITSIDAISIPYIGRFKLLGASDWHVTSMISLSINVAIFFVVSLCTKRSEEEKYAADLCAVNTTQYVQRKEMTLSSPQEFVKALEVPLGYKTARKEVERALDDLGFTIDEQRSYALRRLREQIEVNLSGLMGPHLSQQIVDKFLSYESEQLIAQNEDIYFMESHLESYETRLTGLAAELDSLRRYHRLTLQTLPIGVCSVSRSQDILLWNRAMEELTGLTADNIVGANLHFISGAWRELLINCMESTGDHLYKQRVDINGHSRWYNLHKATISDTILINSGGMVILVEDITDTYLLEDQLIHSERLASIGRLAAGVAHEIGNPVTGIACLAQIMRDEWADNKEVTEMSSQIIEQTKRISRIVHSLMNFAHAGGQIQASAPVSLHEIIQETIHLLVLNKEKKDVQFSNFCNPQHQVLGNSQRLTQVLINLLDNARDASIENGIITISSFEHEHTIELWIEDEGEGITEDIRDRVFEPFFTTKEPGVGTGLGLSLVYSIIEDHHGKITIKSPVNLDTKKGTRFSIILPKYTDHTMV</sequence>
<evidence type="ECO:0000256" key="12">
    <source>
        <dbReference type="ARBA" id="ARBA00023012"/>
    </source>
</evidence>
<feature type="transmembrane region" description="Helical" evidence="14">
    <location>
        <begin position="241"/>
        <end position="261"/>
    </location>
</feature>
<dbReference type="InterPro" id="IPR001734">
    <property type="entry name" value="Na/solute_symporter"/>
</dbReference>
<feature type="transmembrane region" description="Helical" evidence="14">
    <location>
        <begin position="281"/>
        <end position="304"/>
    </location>
</feature>
<dbReference type="PANTHER" id="PTHR43065:SF10">
    <property type="entry name" value="PEROXIDE STRESS-ACTIVATED HISTIDINE KINASE MAK3"/>
    <property type="match status" value="1"/>
</dbReference>
<dbReference type="SUPFAM" id="SSF55874">
    <property type="entry name" value="ATPase domain of HSP90 chaperone/DNA topoisomerase II/histidine kinase"/>
    <property type="match status" value="1"/>
</dbReference>
<keyword evidence="6" id="KW-0808">Transferase</keyword>
<evidence type="ECO:0000256" key="5">
    <source>
        <dbReference type="ARBA" id="ARBA00022553"/>
    </source>
</evidence>
<dbReference type="InterPro" id="IPR035965">
    <property type="entry name" value="PAS-like_dom_sf"/>
</dbReference>
<keyword evidence="13 14" id="KW-0472">Membrane</keyword>
<dbReference type="InterPro" id="IPR004358">
    <property type="entry name" value="Sig_transdc_His_kin-like_C"/>
</dbReference>
<keyword evidence="8" id="KW-0547">Nucleotide-binding</keyword>
<dbReference type="InterPro" id="IPR036097">
    <property type="entry name" value="HisK_dim/P_sf"/>
</dbReference>
<dbReference type="InterPro" id="IPR013767">
    <property type="entry name" value="PAS_fold"/>
</dbReference>
<dbReference type="PROSITE" id="PS50109">
    <property type="entry name" value="HIS_KIN"/>
    <property type="match status" value="1"/>
</dbReference>
<gene>
    <name evidence="17" type="ORF">JHT90_13055</name>
</gene>
<accession>A0A974NIK6</accession>
<dbReference type="PROSITE" id="PS50112">
    <property type="entry name" value="PAS"/>
    <property type="match status" value="1"/>
</dbReference>
<dbReference type="InterPro" id="IPR038377">
    <property type="entry name" value="Na/Glc_symporter_sf"/>
</dbReference>
<feature type="transmembrane region" description="Helical" evidence="14">
    <location>
        <begin position="473"/>
        <end position="493"/>
    </location>
</feature>
<dbReference type="Pfam" id="PF00512">
    <property type="entry name" value="HisKA"/>
    <property type="match status" value="1"/>
</dbReference>
<evidence type="ECO:0000256" key="3">
    <source>
        <dbReference type="ARBA" id="ARBA00006434"/>
    </source>
</evidence>
<dbReference type="EC" id="2.7.13.3" evidence="4"/>
<dbReference type="GO" id="GO:0005524">
    <property type="term" value="F:ATP binding"/>
    <property type="evidence" value="ECO:0007669"/>
    <property type="project" value="UniProtKB-KW"/>
</dbReference>
<dbReference type="SUPFAM" id="SSF47384">
    <property type="entry name" value="Homodimeric domain of signal transducing histidine kinase"/>
    <property type="match status" value="1"/>
</dbReference>
<evidence type="ECO:0000313" key="17">
    <source>
        <dbReference type="EMBL" id="QQP87222.1"/>
    </source>
</evidence>
<keyword evidence="12" id="KW-0902">Two-component regulatory system</keyword>
<feature type="transmembrane region" description="Helical" evidence="14">
    <location>
        <begin position="71"/>
        <end position="93"/>
    </location>
</feature>
<evidence type="ECO:0000256" key="9">
    <source>
        <dbReference type="ARBA" id="ARBA00022777"/>
    </source>
</evidence>
<evidence type="ECO:0000256" key="13">
    <source>
        <dbReference type="ARBA" id="ARBA00023136"/>
    </source>
</evidence>
<dbReference type="InterPro" id="IPR005467">
    <property type="entry name" value="His_kinase_dom"/>
</dbReference>
<dbReference type="GO" id="GO:0006355">
    <property type="term" value="P:regulation of DNA-templated transcription"/>
    <property type="evidence" value="ECO:0007669"/>
    <property type="project" value="InterPro"/>
</dbReference>
<feature type="domain" description="PAS" evidence="16">
    <location>
        <begin position="630"/>
        <end position="677"/>
    </location>
</feature>
<dbReference type="CDD" id="cd00082">
    <property type="entry name" value="HisKA"/>
    <property type="match status" value="1"/>
</dbReference>
<keyword evidence="11 14" id="KW-1133">Transmembrane helix</keyword>
<evidence type="ECO:0000259" key="15">
    <source>
        <dbReference type="PROSITE" id="PS50109"/>
    </source>
</evidence>
<feature type="transmembrane region" description="Helical" evidence="14">
    <location>
        <begin position="6"/>
        <end position="29"/>
    </location>
</feature>
<dbReference type="Gene3D" id="3.30.565.10">
    <property type="entry name" value="Histidine kinase-like ATPase, C-terminal domain"/>
    <property type="match status" value="1"/>
</dbReference>
<comment type="subcellular location">
    <subcellularLocation>
        <location evidence="2">Membrane</location>
        <topology evidence="2">Multi-pass membrane protein</topology>
    </subcellularLocation>
</comment>
<dbReference type="InterPro" id="IPR003594">
    <property type="entry name" value="HATPase_dom"/>
</dbReference>
<dbReference type="Pfam" id="PF02518">
    <property type="entry name" value="HATPase_c"/>
    <property type="match status" value="1"/>
</dbReference>
<dbReference type="InterPro" id="IPR036890">
    <property type="entry name" value="HATPase_C_sf"/>
</dbReference>
<dbReference type="Pfam" id="PF00989">
    <property type="entry name" value="PAS"/>
    <property type="match status" value="1"/>
</dbReference>
<feature type="transmembrane region" description="Helical" evidence="14">
    <location>
        <begin position="372"/>
        <end position="391"/>
    </location>
</feature>
<keyword evidence="7 14" id="KW-0812">Transmembrane</keyword>
<feature type="transmembrane region" description="Helical" evidence="14">
    <location>
        <begin position="41"/>
        <end position="65"/>
    </location>
</feature>
<evidence type="ECO:0000259" key="16">
    <source>
        <dbReference type="PROSITE" id="PS50112"/>
    </source>
</evidence>
<feature type="transmembrane region" description="Helical" evidence="14">
    <location>
        <begin position="155"/>
        <end position="173"/>
    </location>
</feature>
<evidence type="ECO:0000256" key="10">
    <source>
        <dbReference type="ARBA" id="ARBA00022840"/>
    </source>
</evidence>
<evidence type="ECO:0000256" key="11">
    <source>
        <dbReference type="ARBA" id="ARBA00022989"/>
    </source>
</evidence>
<evidence type="ECO:0000256" key="8">
    <source>
        <dbReference type="ARBA" id="ARBA00022741"/>
    </source>
</evidence>
<dbReference type="Gene3D" id="1.20.1730.10">
    <property type="entry name" value="Sodium/glucose cotransporter"/>
    <property type="match status" value="1"/>
</dbReference>
<dbReference type="GO" id="GO:0000155">
    <property type="term" value="F:phosphorelay sensor kinase activity"/>
    <property type="evidence" value="ECO:0007669"/>
    <property type="project" value="InterPro"/>
</dbReference>
<keyword evidence="18" id="KW-1185">Reference proteome</keyword>
<evidence type="ECO:0000256" key="6">
    <source>
        <dbReference type="ARBA" id="ARBA00022679"/>
    </source>
</evidence>
<evidence type="ECO:0000256" key="1">
    <source>
        <dbReference type="ARBA" id="ARBA00000085"/>
    </source>
</evidence>
<feature type="transmembrane region" description="Helical" evidence="14">
    <location>
        <begin position="324"/>
        <end position="351"/>
    </location>
</feature>
<evidence type="ECO:0000313" key="18">
    <source>
        <dbReference type="Proteomes" id="UP000595278"/>
    </source>
</evidence>
<comment type="catalytic activity">
    <reaction evidence="1">
        <text>ATP + protein L-histidine = ADP + protein N-phospho-L-histidine.</text>
        <dbReference type="EC" id="2.7.13.3"/>
    </reaction>
</comment>
<dbReference type="CDD" id="cd00130">
    <property type="entry name" value="PAS"/>
    <property type="match status" value="1"/>
</dbReference>
<dbReference type="EMBL" id="CP067393">
    <property type="protein sequence ID" value="QQP87222.1"/>
    <property type="molecule type" value="Genomic_DNA"/>
</dbReference>
<dbReference type="NCBIfam" id="TIGR00229">
    <property type="entry name" value="sensory_box"/>
    <property type="match status" value="1"/>
</dbReference>
<feature type="domain" description="Histidine kinase" evidence="15">
    <location>
        <begin position="763"/>
        <end position="977"/>
    </location>
</feature>
<dbReference type="AlphaFoldDB" id="A0A974NIK6"/>
<evidence type="ECO:0000256" key="14">
    <source>
        <dbReference type="SAM" id="Phobius"/>
    </source>
</evidence>
<dbReference type="RefSeq" id="WP_201095895.1">
    <property type="nucleotide sequence ID" value="NZ_CP067393.1"/>
</dbReference>
<dbReference type="PRINTS" id="PR00344">
    <property type="entry name" value="BCTRLSENSOR"/>
</dbReference>
<organism evidence="17 18">
    <name type="scientific">Entomomonas asaccharolytica</name>
    <dbReference type="NCBI Taxonomy" id="2785331"/>
    <lineage>
        <taxon>Bacteria</taxon>
        <taxon>Pseudomonadati</taxon>
        <taxon>Pseudomonadota</taxon>
        <taxon>Gammaproteobacteria</taxon>
        <taxon>Pseudomonadales</taxon>
        <taxon>Pseudomonadaceae</taxon>
        <taxon>Entomomonas</taxon>
    </lineage>
</organism>
<keyword evidence="9" id="KW-0418">Kinase</keyword>
<feature type="transmembrane region" description="Helical" evidence="14">
    <location>
        <begin position="114"/>
        <end position="135"/>
    </location>
</feature>
<feature type="transmembrane region" description="Helical" evidence="14">
    <location>
        <begin position="429"/>
        <end position="453"/>
    </location>
</feature>
<dbReference type="PANTHER" id="PTHR43065">
    <property type="entry name" value="SENSOR HISTIDINE KINASE"/>
    <property type="match status" value="1"/>
</dbReference>
<proteinExistence type="inferred from homology"/>
<feature type="transmembrane region" description="Helical" evidence="14">
    <location>
        <begin position="403"/>
        <end position="422"/>
    </location>
</feature>
<reference evidence="17 18" key="1">
    <citation type="submission" date="2021-01" db="EMBL/GenBank/DDBJ databases">
        <title>Entomomonas sp. F2A isolated from a house cricket (Acheta domesticus).</title>
        <authorList>
            <person name="Spergser J."/>
            <person name="Busse H.-J."/>
        </authorList>
    </citation>
    <scope>NUCLEOTIDE SEQUENCE [LARGE SCALE GENOMIC DNA]</scope>
    <source>
        <strain evidence="17 18">F2A</strain>
    </source>
</reference>
<dbReference type="SUPFAM" id="SSF55785">
    <property type="entry name" value="PYP-like sensor domain (PAS domain)"/>
    <property type="match status" value="1"/>
</dbReference>
<keyword evidence="10" id="KW-0067">ATP-binding</keyword>